<organism evidence="5 6">
    <name type="scientific">Saccharopolyspora oryzae</name>
    <dbReference type="NCBI Taxonomy" id="2997343"/>
    <lineage>
        <taxon>Bacteria</taxon>
        <taxon>Bacillati</taxon>
        <taxon>Actinomycetota</taxon>
        <taxon>Actinomycetes</taxon>
        <taxon>Pseudonocardiales</taxon>
        <taxon>Pseudonocardiaceae</taxon>
        <taxon>Saccharopolyspora</taxon>
    </lineage>
</organism>
<dbReference type="EMBL" id="JAQGLA010000004">
    <property type="protein sequence ID" value="MDA3624719.1"/>
    <property type="molecule type" value="Genomic_DNA"/>
</dbReference>
<dbReference type="PANTHER" id="PTHR22604">
    <property type="entry name" value="OXIDOREDUCTASES"/>
    <property type="match status" value="1"/>
</dbReference>
<dbReference type="InterPro" id="IPR036291">
    <property type="entry name" value="NAD(P)-bd_dom_sf"/>
</dbReference>
<evidence type="ECO:0000259" key="4">
    <source>
        <dbReference type="Pfam" id="PF22725"/>
    </source>
</evidence>
<sequence>MPVDQPTISLGLLGCADIATRRLLPAFAAAPGVRIAAVASRSRAKAERVADLFGAEPVEGYSRLLDRADVDAVYVPLPPGLHSEWVGRALRAGKHVLCEKPLTTSSQSTEDLLALARSRGLVLMENFMFPHHGQHARVRELVAGGAIGTLNAFSAAFAIPRRPDDDIRYQAPLGGGALIDVGGYPIAAAEFFLGGDLRVVGAHLRHDDELGVDLAGSALLRTPDGISAMLTFGLDHFYGSRYELWGSAGRISVDHVFTTPATHRPVVRIDRAEREELVLPADDQVANSVAAFLQAVRDGVEHGVAATRTRAALMADVRRLAAS</sequence>
<evidence type="ECO:0000256" key="2">
    <source>
        <dbReference type="ARBA" id="ARBA00023002"/>
    </source>
</evidence>
<dbReference type="Pfam" id="PF22725">
    <property type="entry name" value="GFO_IDH_MocA_C3"/>
    <property type="match status" value="1"/>
</dbReference>
<proteinExistence type="inferred from homology"/>
<evidence type="ECO:0000313" key="6">
    <source>
        <dbReference type="Proteomes" id="UP001210380"/>
    </source>
</evidence>
<name>A0ABT4USM1_9PSEU</name>
<dbReference type="InterPro" id="IPR055170">
    <property type="entry name" value="GFO_IDH_MocA-like_dom"/>
</dbReference>
<dbReference type="RefSeq" id="WP_270947286.1">
    <property type="nucleotide sequence ID" value="NZ_JAQGLA010000004.1"/>
</dbReference>
<dbReference type="InterPro" id="IPR000683">
    <property type="entry name" value="Gfo/Idh/MocA-like_OxRdtase_N"/>
</dbReference>
<dbReference type="PANTHER" id="PTHR22604:SF105">
    <property type="entry name" value="TRANS-1,2-DIHYDROBENZENE-1,2-DIOL DEHYDROGENASE"/>
    <property type="match status" value="1"/>
</dbReference>
<accession>A0ABT4USM1</accession>
<dbReference type="SUPFAM" id="SSF51735">
    <property type="entry name" value="NAD(P)-binding Rossmann-fold domains"/>
    <property type="match status" value="1"/>
</dbReference>
<reference evidence="5 6" key="1">
    <citation type="submission" date="2022-11" db="EMBL/GenBank/DDBJ databases">
        <title>Draft genome sequence of Saccharopolyspora sp. WRP15-2 isolated from rhizosphere soils of wild rice in Thailand.</title>
        <authorList>
            <person name="Duangmal K."/>
            <person name="Kammanee S."/>
            <person name="Muangham S."/>
        </authorList>
    </citation>
    <scope>NUCLEOTIDE SEQUENCE [LARGE SCALE GENOMIC DNA]</scope>
    <source>
        <strain evidence="5 6">WRP15-2</strain>
    </source>
</reference>
<feature type="domain" description="Gfo/Idh/MocA-like oxidoreductase N-terminal" evidence="3">
    <location>
        <begin position="10"/>
        <end position="127"/>
    </location>
</feature>
<feature type="domain" description="GFO/IDH/MocA-like oxidoreductase" evidence="4">
    <location>
        <begin position="136"/>
        <end position="251"/>
    </location>
</feature>
<gene>
    <name evidence="5" type="ORF">OU415_04660</name>
</gene>
<dbReference type="Gene3D" id="3.40.50.720">
    <property type="entry name" value="NAD(P)-binding Rossmann-like Domain"/>
    <property type="match status" value="1"/>
</dbReference>
<dbReference type="SUPFAM" id="SSF55347">
    <property type="entry name" value="Glyceraldehyde-3-phosphate dehydrogenase-like, C-terminal domain"/>
    <property type="match status" value="1"/>
</dbReference>
<evidence type="ECO:0000259" key="3">
    <source>
        <dbReference type="Pfam" id="PF01408"/>
    </source>
</evidence>
<protein>
    <submittedName>
        <fullName evidence="5">Gfo/Idh/MocA family oxidoreductase</fullName>
    </submittedName>
</protein>
<comment type="similarity">
    <text evidence="1">Belongs to the Gfo/Idh/MocA family.</text>
</comment>
<evidence type="ECO:0000313" key="5">
    <source>
        <dbReference type="EMBL" id="MDA3624719.1"/>
    </source>
</evidence>
<dbReference type="Pfam" id="PF01408">
    <property type="entry name" value="GFO_IDH_MocA"/>
    <property type="match status" value="1"/>
</dbReference>
<keyword evidence="2" id="KW-0560">Oxidoreductase</keyword>
<keyword evidence="6" id="KW-1185">Reference proteome</keyword>
<evidence type="ECO:0000256" key="1">
    <source>
        <dbReference type="ARBA" id="ARBA00010928"/>
    </source>
</evidence>
<dbReference type="InterPro" id="IPR050984">
    <property type="entry name" value="Gfo/Idh/MocA_domain"/>
</dbReference>
<comment type="caution">
    <text evidence="5">The sequence shown here is derived from an EMBL/GenBank/DDBJ whole genome shotgun (WGS) entry which is preliminary data.</text>
</comment>
<dbReference type="Gene3D" id="3.30.360.10">
    <property type="entry name" value="Dihydrodipicolinate Reductase, domain 2"/>
    <property type="match status" value="1"/>
</dbReference>
<dbReference type="Proteomes" id="UP001210380">
    <property type="component" value="Unassembled WGS sequence"/>
</dbReference>